<dbReference type="Proteomes" id="UP000636960">
    <property type="component" value="Unassembled WGS sequence"/>
</dbReference>
<name>A0A919JVS4_9ACTN</name>
<gene>
    <name evidence="1" type="ORF">Ari01nite_18020</name>
</gene>
<reference evidence="1" key="1">
    <citation type="submission" date="2021-01" db="EMBL/GenBank/DDBJ databases">
        <title>Whole genome shotgun sequence of Actinoplanes rishiriensis NBRC 108556.</title>
        <authorList>
            <person name="Komaki H."/>
            <person name="Tamura T."/>
        </authorList>
    </citation>
    <scope>NUCLEOTIDE SEQUENCE</scope>
    <source>
        <strain evidence="1">NBRC 108556</strain>
    </source>
</reference>
<organism evidence="1 2">
    <name type="scientific">Paractinoplanes rishiriensis</name>
    <dbReference type="NCBI Taxonomy" id="1050105"/>
    <lineage>
        <taxon>Bacteria</taxon>
        <taxon>Bacillati</taxon>
        <taxon>Actinomycetota</taxon>
        <taxon>Actinomycetes</taxon>
        <taxon>Micromonosporales</taxon>
        <taxon>Micromonosporaceae</taxon>
        <taxon>Paractinoplanes</taxon>
    </lineage>
</organism>
<protein>
    <submittedName>
        <fullName evidence="1">Uncharacterized protein</fullName>
    </submittedName>
</protein>
<comment type="caution">
    <text evidence="1">The sequence shown here is derived from an EMBL/GenBank/DDBJ whole genome shotgun (WGS) entry which is preliminary data.</text>
</comment>
<dbReference type="RefSeq" id="WP_203780647.1">
    <property type="nucleotide sequence ID" value="NZ_BOMV01000012.1"/>
</dbReference>
<proteinExistence type="predicted"/>
<evidence type="ECO:0000313" key="1">
    <source>
        <dbReference type="EMBL" id="GIE94337.1"/>
    </source>
</evidence>
<keyword evidence="2" id="KW-1185">Reference proteome</keyword>
<dbReference type="AlphaFoldDB" id="A0A919JVS4"/>
<evidence type="ECO:0000313" key="2">
    <source>
        <dbReference type="Proteomes" id="UP000636960"/>
    </source>
</evidence>
<accession>A0A919JVS4</accession>
<dbReference type="EMBL" id="BOMV01000012">
    <property type="protein sequence ID" value="GIE94337.1"/>
    <property type="molecule type" value="Genomic_DNA"/>
</dbReference>
<sequence>MEILPGEGVPSAKVGEHRDVVEARIGRPVHPGRDSRAVYDTNPILVLTYAGDETVEIVELGYSGGDGEEVFFDGVQLTYRFMDDVLRDLAARGYAAEPFDIGYYFEPGFAIYSMGSRCAGDLDDTAADDDPRVVVEGVSVAPYGYFDKKPDEEEISELMRRYG</sequence>